<dbReference type="AlphaFoldDB" id="A0A382MFM3"/>
<reference evidence="1" key="1">
    <citation type="submission" date="2018-05" db="EMBL/GenBank/DDBJ databases">
        <authorList>
            <person name="Lanie J.A."/>
            <person name="Ng W.-L."/>
            <person name="Kazmierczak K.M."/>
            <person name="Andrzejewski T.M."/>
            <person name="Davidsen T.M."/>
            <person name="Wayne K.J."/>
            <person name="Tettelin H."/>
            <person name="Glass J.I."/>
            <person name="Rusch D."/>
            <person name="Podicherti R."/>
            <person name="Tsui H.-C.T."/>
            <person name="Winkler M.E."/>
        </authorList>
    </citation>
    <scope>NUCLEOTIDE SEQUENCE</scope>
</reference>
<dbReference type="EMBL" id="UINC01092454">
    <property type="protein sequence ID" value="SVC46051.1"/>
    <property type="molecule type" value="Genomic_DNA"/>
</dbReference>
<name>A0A382MFM3_9ZZZZ</name>
<gene>
    <name evidence="1" type="ORF">METZ01_LOCUS298905</name>
</gene>
<sequence>MARAQGGDTANRHRRSALKESASLDTAMAIIVV</sequence>
<accession>A0A382MFM3</accession>
<protein>
    <submittedName>
        <fullName evidence="1">Uncharacterized protein</fullName>
    </submittedName>
</protein>
<organism evidence="1">
    <name type="scientific">marine metagenome</name>
    <dbReference type="NCBI Taxonomy" id="408172"/>
    <lineage>
        <taxon>unclassified sequences</taxon>
        <taxon>metagenomes</taxon>
        <taxon>ecological metagenomes</taxon>
    </lineage>
</organism>
<proteinExistence type="predicted"/>
<evidence type="ECO:0000313" key="1">
    <source>
        <dbReference type="EMBL" id="SVC46051.1"/>
    </source>
</evidence>